<comment type="function">
    <text evidence="6">Functions as a component of the Arp2/3 complex which is involved in regulation of actin polymerization and together with an activating nucleation-promoting factor (NPF) mediates the formation of branched actin networks.</text>
</comment>
<comment type="caution">
    <text evidence="8">The sequence shown here is derived from an EMBL/GenBank/DDBJ whole genome shotgun (WGS) entry which is preliminary data.</text>
</comment>
<dbReference type="Pfam" id="PF04699">
    <property type="entry name" value="P16-Arc"/>
    <property type="match status" value="1"/>
</dbReference>
<evidence type="ECO:0000256" key="7">
    <source>
        <dbReference type="RuleBase" id="RU004301"/>
    </source>
</evidence>
<dbReference type="Proteomes" id="UP001234581">
    <property type="component" value="Unassembled WGS sequence"/>
</dbReference>
<evidence type="ECO:0000256" key="2">
    <source>
        <dbReference type="ARBA" id="ARBA00006084"/>
    </source>
</evidence>
<dbReference type="InterPro" id="IPR006789">
    <property type="entry name" value="ARPC5"/>
</dbReference>
<protein>
    <recommendedName>
        <fullName evidence="5 7">Actin-related protein 2/3 complex subunit 5</fullName>
    </recommendedName>
</protein>
<comment type="subcellular location">
    <subcellularLocation>
        <location evidence="1">Cytoplasm</location>
        <location evidence="1">Cytoskeleton</location>
    </subcellularLocation>
</comment>
<dbReference type="AlphaFoldDB" id="A0AAD7V1Q0"/>
<dbReference type="FunFam" id="1.25.40.190:FF:000003">
    <property type="entry name" value="Actin-related protein 2/3 complex subunit 5"/>
    <property type="match status" value="1"/>
</dbReference>
<keyword evidence="9" id="KW-1185">Reference proteome</keyword>
<evidence type="ECO:0000256" key="4">
    <source>
        <dbReference type="ARBA" id="ARBA00023212"/>
    </source>
</evidence>
<dbReference type="Gene3D" id="1.25.40.190">
    <property type="entry name" value="Actin-related protein 2/3 complex subunit 5"/>
    <property type="match status" value="1"/>
</dbReference>
<dbReference type="EMBL" id="JARTCD010000039">
    <property type="protein sequence ID" value="KAJ8656507.1"/>
    <property type="molecule type" value="Genomic_DNA"/>
</dbReference>
<dbReference type="PANTHER" id="PTHR12644">
    <property type="entry name" value="ARP2/3 COMPLEX 16 KD SUBUNIT P16-ARC"/>
    <property type="match status" value="1"/>
</dbReference>
<dbReference type="GO" id="GO:0044396">
    <property type="term" value="P:actin cortical patch organization"/>
    <property type="evidence" value="ECO:0007669"/>
    <property type="project" value="UniProtKB-ARBA"/>
</dbReference>
<dbReference type="GO" id="GO:0005885">
    <property type="term" value="C:Arp2/3 protein complex"/>
    <property type="evidence" value="ECO:0007669"/>
    <property type="project" value="InterPro"/>
</dbReference>
<organism evidence="8 9">
    <name type="scientific">Lichtheimia ornata</name>
    <dbReference type="NCBI Taxonomy" id="688661"/>
    <lineage>
        <taxon>Eukaryota</taxon>
        <taxon>Fungi</taxon>
        <taxon>Fungi incertae sedis</taxon>
        <taxon>Mucoromycota</taxon>
        <taxon>Mucoromycotina</taxon>
        <taxon>Mucoromycetes</taxon>
        <taxon>Mucorales</taxon>
        <taxon>Lichtheimiaceae</taxon>
        <taxon>Lichtheimia</taxon>
    </lineage>
</organism>
<comment type="function">
    <text evidence="7">Functions as component of the Arp2/3 complex which is involved in regulation of actin polymerization and together with an activating nucleation-promoting factor (NPF) mediates the formation of branched actin networks. Arp2/3 complex plays a critical role in the control of cell morphogenesis via the modulation of cell polarity development.</text>
</comment>
<evidence type="ECO:0000313" key="9">
    <source>
        <dbReference type="Proteomes" id="UP001234581"/>
    </source>
</evidence>
<dbReference type="GO" id="GO:0030833">
    <property type="term" value="P:regulation of actin filament polymerization"/>
    <property type="evidence" value="ECO:0007669"/>
    <property type="project" value="InterPro"/>
</dbReference>
<proteinExistence type="inferred from homology"/>
<dbReference type="SUPFAM" id="SSF69103">
    <property type="entry name" value="Arp2/3 complex 16 kDa subunit ARPC5"/>
    <property type="match status" value="1"/>
</dbReference>
<dbReference type="PIRSF" id="PIRSF039096">
    <property type="entry name" value="p16-ARC"/>
    <property type="match status" value="1"/>
</dbReference>
<evidence type="ECO:0000256" key="1">
    <source>
        <dbReference type="ARBA" id="ARBA00004245"/>
    </source>
</evidence>
<evidence type="ECO:0000256" key="3">
    <source>
        <dbReference type="ARBA" id="ARBA00022490"/>
    </source>
</evidence>
<sequence>MNYNWRTIDIDQYDEDAYTEDEILASFESQMPADQAEALAQTQNTDVRNLLTRGEYGNALLRALEDPPYGRHLTQAKAIITQTVVDTLSLIRATDIESTISTLNFDQKDLLMKYLYAGLAKPEVYNSGVLLTWHEKLTKIAGTGCIVRVMSDKRTVL</sequence>
<dbReference type="RefSeq" id="XP_058341420.1">
    <property type="nucleotide sequence ID" value="XM_058487842.1"/>
</dbReference>
<keyword evidence="4 7" id="KW-0206">Cytoskeleton</keyword>
<comment type="similarity">
    <text evidence="2 7">Belongs to the ARPC5 family.</text>
</comment>
<dbReference type="GO" id="GO:0034314">
    <property type="term" value="P:Arp2/3 complex-mediated actin nucleation"/>
    <property type="evidence" value="ECO:0007669"/>
    <property type="project" value="InterPro"/>
</dbReference>
<dbReference type="InterPro" id="IPR036743">
    <property type="entry name" value="ARPC5_sf"/>
</dbReference>
<reference evidence="8 9" key="1">
    <citation type="submission" date="2023-03" db="EMBL/GenBank/DDBJ databases">
        <title>Genome sequence of Lichtheimia ornata CBS 291.66.</title>
        <authorList>
            <person name="Mohabir J.T."/>
            <person name="Shea T.P."/>
            <person name="Kurbessoian T."/>
            <person name="Berby B."/>
            <person name="Fontaine J."/>
            <person name="Livny J."/>
            <person name="Gnirke A."/>
            <person name="Stajich J.E."/>
            <person name="Cuomo C.A."/>
        </authorList>
    </citation>
    <scope>NUCLEOTIDE SEQUENCE [LARGE SCALE GENOMIC DNA]</scope>
    <source>
        <strain evidence="8">CBS 291.66</strain>
    </source>
</reference>
<evidence type="ECO:0000256" key="5">
    <source>
        <dbReference type="ARBA" id="ARBA00040214"/>
    </source>
</evidence>
<name>A0AAD7V1Q0_9FUNG</name>
<dbReference type="GeneID" id="83215237"/>
<evidence type="ECO:0000313" key="8">
    <source>
        <dbReference type="EMBL" id="KAJ8656507.1"/>
    </source>
</evidence>
<accession>A0AAD7V1Q0</accession>
<keyword evidence="3" id="KW-0963">Cytoplasm</keyword>
<evidence type="ECO:0000256" key="6">
    <source>
        <dbReference type="ARBA" id="ARBA00060329"/>
    </source>
</evidence>
<gene>
    <name evidence="8" type="ORF">O0I10_007830</name>
</gene>